<reference evidence="7" key="2">
    <citation type="submission" date="2025-09" db="UniProtKB">
        <authorList>
            <consortium name="Ensembl"/>
        </authorList>
    </citation>
    <scope>IDENTIFICATION</scope>
</reference>
<dbReference type="AlphaFoldDB" id="A0A2K6GDI1"/>
<keyword evidence="8" id="KW-1185">Reference proteome</keyword>
<organism evidence="7 8">
    <name type="scientific">Propithecus coquereli</name>
    <name type="common">Coquerel's sifaka</name>
    <name type="synonym">Propithecus verreauxi coquereli</name>
    <dbReference type="NCBI Taxonomy" id="379532"/>
    <lineage>
        <taxon>Eukaryota</taxon>
        <taxon>Metazoa</taxon>
        <taxon>Chordata</taxon>
        <taxon>Craniata</taxon>
        <taxon>Vertebrata</taxon>
        <taxon>Euteleostomi</taxon>
        <taxon>Mammalia</taxon>
        <taxon>Eutheria</taxon>
        <taxon>Euarchontoglires</taxon>
        <taxon>Primates</taxon>
        <taxon>Strepsirrhini</taxon>
        <taxon>Lemuriformes</taxon>
        <taxon>Indriidae</taxon>
        <taxon>Propithecus</taxon>
    </lineage>
</organism>
<comment type="similarity">
    <text evidence="2">Belongs to the calycin superfamily. Lipocalin family.</text>
</comment>
<evidence type="ECO:0000259" key="6">
    <source>
        <dbReference type="Pfam" id="PF00061"/>
    </source>
</evidence>
<dbReference type="Pfam" id="PF00061">
    <property type="entry name" value="Lipocalin"/>
    <property type="match status" value="1"/>
</dbReference>
<dbReference type="PANTHER" id="PTHR11430:SF124">
    <property type="entry name" value="LIPOCALIN 1-LIKE PROTEIN 1-RELATED"/>
    <property type="match status" value="1"/>
</dbReference>
<sequence length="176" mass="19000">MKTLFLAISLGLIAALQAQDLSAADEESEDVSGKWYVKAVTTDKEIPGKMLESVTPLTLAALEGGNLEVTVATLVNGQCEEVKIILEKTDEPGKYSAFGGKHTVYIIRSSVKDHYILYCEGELHGTQIRMAKLVGRDTGNNQEALEDFKEVTGARGLSSEHLVIPKQSETCSPGSD</sequence>
<dbReference type="GO" id="GO:0005615">
    <property type="term" value="C:extracellular space"/>
    <property type="evidence" value="ECO:0007669"/>
    <property type="project" value="Ensembl"/>
</dbReference>
<evidence type="ECO:0000256" key="3">
    <source>
        <dbReference type="ARBA" id="ARBA00022525"/>
    </source>
</evidence>
<dbReference type="InterPro" id="IPR002450">
    <property type="entry name" value="von_Ebner_gland"/>
</dbReference>
<dbReference type="GO" id="GO:0031404">
    <property type="term" value="F:chloride ion binding"/>
    <property type="evidence" value="ECO:0007669"/>
    <property type="project" value="Ensembl"/>
</dbReference>
<evidence type="ECO:0000313" key="7">
    <source>
        <dbReference type="Ensembl" id="ENSPCOP00000024290.1"/>
    </source>
</evidence>
<protein>
    <submittedName>
        <fullName evidence="7">Lipocalin 1</fullName>
    </submittedName>
</protein>
<dbReference type="PANTHER" id="PTHR11430">
    <property type="entry name" value="LIPOCALIN"/>
    <property type="match status" value="1"/>
</dbReference>
<evidence type="ECO:0000313" key="8">
    <source>
        <dbReference type="Proteomes" id="UP000233160"/>
    </source>
</evidence>
<dbReference type="GO" id="GO:0008270">
    <property type="term" value="F:zinc ion binding"/>
    <property type="evidence" value="ECO:0007669"/>
    <property type="project" value="Ensembl"/>
</dbReference>
<dbReference type="Gene3D" id="2.40.128.20">
    <property type="match status" value="1"/>
</dbReference>
<dbReference type="Ensembl" id="ENSPCOT00000034971.1">
    <property type="protein sequence ID" value="ENSPCOP00000024290.1"/>
    <property type="gene ID" value="ENSPCOG00000024334.1"/>
</dbReference>
<name>A0A2K6GDI1_PROCO</name>
<dbReference type="GeneTree" id="ENSGT01050000244868"/>
<dbReference type="InterPro" id="IPR000566">
    <property type="entry name" value="Lipocln_cytosolic_FA-bd_dom"/>
</dbReference>
<dbReference type="STRING" id="379532.ENSPCOP00000024290"/>
<feature type="domain" description="Lipocalin/cytosolic fatty-acid binding" evidence="6">
    <location>
        <begin position="32"/>
        <end position="169"/>
    </location>
</feature>
<dbReference type="InterPro" id="IPR002345">
    <property type="entry name" value="Lipocalin"/>
</dbReference>
<keyword evidence="4 5" id="KW-0732">Signal</keyword>
<dbReference type="SUPFAM" id="SSF50814">
    <property type="entry name" value="Lipocalins"/>
    <property type="match status" value="1"/>
</dbReference>
<dbReference type="InterPro" id="IPR012674">
    <property type="entry name" value="Calycin"/>
</dbReference>
<dbReference type="CDD" id="cd19414">
    <property type="entry name" value="lipocalin_1_3_4_13-like"/>
    <property type="match status" value="1"/>
</dbReference>
<reference evidence="7" key="1">
    <citation type="submission" date="2025-08" db="UniProtKB">
        <authorList>
            <consortium name="Ensembl"/>
        </authorList>
    </citation>
    <scope>IDENTIFICATION</scope>
</reference>
<feature type="signal peptide" evidence="5">
    <location>
        <begin position="1"/>
        <end position="18"/>
    </location>
</feature>
<gene>
    <name evidence="7" type="primary">LCN1</name>
</gene>
<dbReference type="PRINTS" id="PR01175">
    <property type="entry name" value="VNEBNERGLAND"/>
</dbReference>
<accession>A0A2K6GDI1</accession>
<dbReference type="OMA" id="SGQCQEM"/>
<dbReference type="GO" id="GO:0005102">
    <property type="term" value="F:signaling receptor binding"/>
    <property type="evidence" value="ECO:0007669"/>
    <property type="project" value="Ensembl"/>
</dbReference>
<evidence type="ECO:0000256" key="1">
    <source>
        <dbReference type="ARBA" id="ARBA00004613"/>
    </source>
</evidence>
<keyword evidence="3" id="KW-0964">Secreted</keyword>
<evidence type="ECO:0000256" key="4">
    <source>
        <dbReference type="ARBA" id="ARBA00022729"/>
    </source>
</evidence>
<evidence type="ECO:0000256" key="2">
    <source>
        <dbReference type="ARBA" id="ARBA00006889"/>
    </source>
</evidence>
<evidence type="ECO:0000256" key="5">
    <source>
        <dbReference type="SAM" id="SignalP"/>
    </source>
</evidence>
<feature type="chain" id="PRO_5014475376" evidence="5">
    <location>
        <begin position="19"/>
        <end position="176"/>
    </location>
</feature>
<comment type="subcellular location">
    <subcellularLocation>
        <location evidence="1">Secreted</location>
    </subcellularLocation>
</comment>
<proteinExistence type="inferred from homology"/>
<dbReference type="Proteomes" id="UP000233160">
    <property type="component" value="Unassembled WGS sequence"/>
</dbReference>